<dbReference type="EMBL" id="JAEDAK010000002">
    <property type="protein sequence ID" value="MBH9575823.1"/>
    <property type="molecule type" value="Genomic_DNA"/>
</dbReference>
<dbReference type="Proteomes" id="UP000613266">
    <property type="component" value="Unassembled WGS sequence"/>
</dbReference>
<dbReference type="RefSeq" id="WP_198109447.1">
    <property type="nucleotide sequence ID" value="NZ_JAEDAK010000002.1"/>
</dbReference>
<dbReference type="SUPFAM" id="SSF55729">
    <property type="entry name" value="Acyl-CoA N-acyltransferases (Nat)"/>
    <property type="match status" value="1"/>
</dbReference>
<evidence type="ECO:0000313" key="1">
    <source>
        <dbReference type="EMBL" id="MBH9575823.1"/>
    </source>
</evidence>
<protein>
    <submittedName>
        <fullName evidence="1">PEP-CTERM/exosortase system-associated acyltransferase</fullName>
    </submittedName>
</protein>
<dbReference type="Gene3D" id="3.40.630.30">
    <property type="match status" value="1"/>
</dbReference>
<dbReference type="InterPro" id="IPR016181">
    <property type="entry name" value="Acyl_CoA_acyltransferase"/>
</dbReference>
<evidence type="ECO:0000313" key="2">
    <source>
        <dbReference type="Proteomes" id="UP000613266"/>
    </source>
</evidence>
<gene>
    <name evidence="1" type="ORF">I7X39_02790</name>
</gene>
<dbReference type="Pfam" id="PF13444">
    <property type="entry name" value="Acetyltransf_5"/>
    <property type="match status" value="1"/>
</dbReference>
<keyword evidence="2" id="KW-1185">Reference proteome</keyword>
<sequence length="247" mass="27845">MSDRNLGETFAQYFEILPALDAATRADVYHVRHEVYCRDLGWEPLREDEQETDAYDTHSVHLLLRRRGGGELVGCTRVILTNPQAPEELLPVEESCAEVLDHRVFDPASVARTRLAEVSRLAVMRNFRQRKGEQETAGSMSGDDFESRGPQMRFPFIPVGLYLGAAAVARRFGRDHVLVLTEPRLAVHFARIGFAIHPIGGAIEHRGLRVPSLLYTEKVITGLRPLIRPLYEHIEASVEAEYARHPA</sequence>
<comment type="caution">
    <text evidence="1">The sequence shown here is derived from an EMBL/GenBank/DDBJ whole genome shotgun (WGS) entry which is preliminary data.</text>
</comment>
<organism evidence="1 2">
    <name type="scientific">Inhella proteolytica</name>
    <dbReference type="NCBI Taxonomy" id="2795029"/>
    <lineage>
        <taxon>Bacteria</taxon>
        <taxon>Pseudomonadati</taxon>
        <taxon>Pseudomonadota</taxon>
        <taxon>Betaproteobacteria</taxon>
        <taxon>Burkholderiales</taxon>
        <taxon>Sphaerotilaceae</taxon>
        <taxon>Inhella</taxon>
    </lineage>
</organism>
<dbReference type="AlphaFoldDB" id="A0A931NFN7"/>
<proteinExistence type="predicted"/>
<dbReference type="InterPro" id="IPR022484">
    <property type="entry name" value="PEP-CTERM/exosrtase_acylTfrase"/>
</dbReference>
<accession>A0A931NFN7</accession>
<reference evidence="1" key="1">
    <citation type="submission" date="2020-12" db="EMBL/GenBank/DDBJ databases">
        <title>The genome sequence of Inhella sp. 1Y17.</title>
        <authorList>
            <person name="Liu Y."/>
        </authorList>
    </citation>
    <scope>NUCLEOTIDE SEQUENCE</scope>
    <source>
        <strain evidence="1">1Y17</strain>
    </source>
</reference>
<dbReference type="NCBIfam" id="TIGR03694">
    <property type="entry name" value="exosort_acyl"/>
    <property type="match status" value="1"/>
</dbReference>
<keyword evidence="1" id="KW-0012">Acyltransferase</keyword>
<keyword evidence="1" id="KW-0808">Transferase</keyword>
<dbReference type="GO" id="GO:0016746">
    <property type="term" value="F:acyltransferase activity"/>
    <property type="evidence" value="ECO:0007669"/>
    <property type="project" value="UniProtKB-KW"/>
</dbReference>
<name>A0A931NFN7_9BURK</name>